<dbReference type="STRING" id="446468.Ndas_3416"/>
<proteinExistence type="inferred from homology"/>
<dbReference type="eggNOG" id="COG0154">
    <property type="taxonomic scope" value="Bacteria"/>
</dbReference>
<dbReference type="InterPro" id="IPR000120">
    <property type="entry name" value="Amidase"/>
</dbReference>
<dbReference type="HOGENOM" id="CLU_009600_0_4_11"/>
<feature type="domain" description="Amidase" evidence="3">
    <location>
        <begin position="25"/>
        <end position="457"/>
    </location>
</feature>
<dbReference type="InterPro" id="IPR036928">
    <property type="entry name" value="AS_sf"/>
</dbReference>
<organism evidence="4 5">
    <name type="scientific">Nocardiopsis dassonvillei (strain ATCC 23218 / DSM 43111 / CIP 107115 / JCM 7437 / KCTC 9190 / NBRC 14626 / NCTC 10488 / NRRL B-5397 / IMRU 509)</name>
    <name type="common">Actinomadura dassonvillei</name>
    <dbReference type="NCBI Taxonomy" id="446468"/>
    <lineage>
        <taxon>Bacteria</taxon>
        <taxon>Bacillati</taxon>
        <taxon>Actinomycetota</taxon>
        <taxon>Actinomycetes</taxon>
        <taxon>Streptosporangiales</taxon>
        <taxon>Nocardiopsidaceae</taxon>
        <taxon>Nocardiopsis</taxon>
    </lineage>
</organism>
<comment type="similarity">
    <text evidence="1">Belongs to the amidase family.</text>
</comment>
<dbReference type="KEGG" id="nda:Ndas_3416"/>
<dbReference type="PANTHER" id="PTHR11895:SF7">
    <property type="entry name" value="GLUTAMYL-TRNA(GLN) AMIDOTRANSFERASE SUBUNIT A, MITOCHONDRIAL"/>
    <property type="match status" value="1"/>
</dbReference>
<protein>
    <submittedName>
        <fullName evidence="4">Amidase</fullName>
    </submittedName>
</protein>
<dbReference type="SUPFAM" id="SSF75304">
    <property type="entry name" value="Amidase signature (AS) enzymes"/>
    <property type="match status" value="1"/>
</dbReference>
<name>D7B3Q4_NOCDD</name>
<dbReference type="InterPro" id="IPR023631">
    <property type="entry name" value="Amidase_dom"/>
</dbReference>
<dbReference type="PROSITE" id="PS00571">
    <property type="entry name" value="AMIDASES"/>
    <property type="match status" value="1"/>
</dbReference>
<evidence type="ECO:0000259" key="3">
    <source>
        <dbReference type="Pfam" id="PF01425"/>
    </source>
</evidence>
<dbReference type="Gene3D" id="3.90.1300.10">
    <property type="entry name" value="Amidase signature (AS) domain"/>
    <property type="match status" value="1"/>
</dbReference>
<dbReference type="EMBL" id="CP002040">
    <property type="protein sequence ID" value="ADH68821.1"/>
    <property type="molecule type" value="Genomic_DNA"/>
</dbReference>
<feature type="region of interest" description="Disordered" evidence="2">
    <location>
        <begin position="140"/>
        <end position="160"/>
    </location>
</feature>
<accession>D7B3Q4</accession>
<dbReference type="GeneID" id="91485974"/>
<dbReference type="GO" id="GO:0003824">
    <property type="term" value="F:catalytic activity"/>
    <property type="evidence" value="ECO:0007669"/>
    <property type="project" value="InterPro"/>
</dbReference>
<keyword evidence="5" id="KW-1185">Reference proteome</keyword>
<dbReference type="OrthoDB" id="182039at2"/>
<gene>
    <name evidence="4" type="ordered locus">Ndas_3416</name>
</gene>
<reference evidence="4 5" key="1">
    <citation type="journal article" date="2010" name="Stand. Genomic Sci.">
        <title>Complete genome sequence of Nocardiopsis dassonvillei type strain (IMRU 509).</title>
        <authorList>
            <person name="Sun H."/>
            <person name="Lapidus A."/>
            <person name="Nolan M."/>
            <person name="Lucas S."/>
            <person name="Del Rio T.G."/>
            <person name="Tice H."/>
            <person name="Cheng J.F."/>
            <person name="Tapia R."/>
            <person name="Han C."/>
            <person name="Goodwin L."/>
            <person name="Pitluck S."/>
            <person name="Pagani I."/>
            <person name="Ivanova N."/>
            <person name="Mavromatis K."/>
            <person name="Mikhailova N."/>
            <person name="Pati A."/>
            <person name="Chen A."/>
            <person name="Palaniappan K."/>
            <person name="Land M."/>
            <person name="Hauser L."/>
            <person name="Chang Y.J."/>
            <person name="Jeffries C.D."/>
            <person name="Djao O.D."/>
            <person name="Rohde M."/>
            <person name="Sikorski J."/>
            <person name="Goker M."/>
            <person name="Woyke T."/>
            <person name="Bristow J."/>
            <person name="Eisen J.A."/>
            <person name="Markowitz V."/>
            <person name="Hugenholtz P."/>
            <person name="Kyrpides N.C."/>
            <person name="Klenk H.P."/>
        </authorList>
    </citation>
    <scope>NUCLEOTIDE SEQUENCE [LARGE SCALE GENOMIC DNA]</scope>
    <source>
        <strain evidence="5">ATCC 23218 / DSM 43111 / CIP 107115 / JCM 7437 / KCTC 9190 / NBRC 14626 / NCTC 10488 / NRRL B-5397 / IMRU 509</strain>
    </source>
</reference>
<dbReference type="RefSeq" id="WP_013154428.1">
    <property type="nucleotide sequence ID" value="NC_014210.1"/>
</dbReference>
<dbReference type="AlphaFoldDB" id="D7B3Q4"/>
<dbReference type="Proteomes" id="UP000002219">
    <property type="component" value="Chromosome 1"/>
</dbReference>
<dbReference type="PANTHER" id="PTHR11895">
    <property type="entry name" value="TRANSAMIDASE"/>
    <property type="match status" value="1"/>
</dbReference>
<dbReference type="InterPro" id="IPR020556">
    <property type="entry name" value="Amidase_CS"/>
</dbReference>
<sequence length="486" mass="50833">MTQIHDLPAHRLLAMVRSRELSPTEITEHFLDRTERYDHLVGAYITVTPEKALEQARYAQKRVMADTPETLPPLLGLPVPVKDLDPVAGVRLTQGSPVFRDAVAPTDSGVVARLRAAGAVLPGKTNTPEFGSSCYTENAVAPPSRNPWNTDLSPGGSSGGAAAAVAAGLAPVAQGSDGGGSIRIPASACGLFGLKPTRGRISGAPLKPDLAGLSTAGPLTRGVRDAALLLDAMAFSGPGDHFTAPPLPPGETFADHVGREPGRLRIGCHATTGSARIPVHPHVLAAHEEAVRLLADLGHEVEEVPAPGDAHFGGSFMADFGVVWAAMASATPVAPAREAELSPLNQWLRERARATPVPDYIAACARLQRGVRSLVAATEPLDAVLSPVLAAPPVPLGHFTGDGPEEEFRRMTAFAPFTSVYNVSGQPSVSVPLHWSPEGLPIGVMLTGRMGGEGTLLSLSAQLERARPWAHRVPPLRAGRPDSSPV</sequence>
<evidence type="ECO:0000256" key="1">
    <source>
        <dbReference type="ARBA" id="ARBA00009199"/>
    </source>
</evidence>
<evidence type="ECO:0000313" key="5">
    <source>
        <dbReference type="Proteomes" id="UP000002219"/>
    </source>
</evidence>
<dbReference type="Pfam" id="PF01425">
    <property type="entry name" value="Amidase"/>
    <property type="match status" value="1"/>
</dbReference>
<evidence type="ECO:0000313" key="4">
    <source>
        <dbReference type="EMBL" id="ADH68821.1"/>
    </source>
</evidence>
<evidence type="ECO:0000256" key="2">
    <source>
        <dbReference type="SAM" id="MobiDB-lite"/>
    </source>
</evidence>